<protein>
    <submittedName>
        <fullName evidence="1">NADPH-dependent ferric siderophore reductase</fullName>
    </submittedName>
</protein>
<keyword evidence="2" id="KW-1185">Reference proteome</keyword>
<reference evidence="1" key="1">
    <citation type="submission" date="2021-03" db="EMBL/GenBank/DDBJ databases">
        <title>Genomic Encyclopedia of Type Strains, Phase IV (KMG-IV): sequencing the most valuable type-strain genomes for metagenomic binning, comparative biology and taxonomic classification.</title>
        <authorList>
            <person name="Goeker M."/>
        </authorList>
    </citation>
    <scope>NUCLEOTIDE SEQUENCE</scope>
    <source>
        <strain evidence="1">DSM 18131</strain>
    </source>
</reference>
<evidence type="ECO:0000313" key="1">
    <source>
        <dbReference type="EMBL" id="MBP1876047.1"/>
    </source>
</evidence>
<gene>
    <name evidence="1" type="ORF">J2Z19_005796</name>
</gene>
<proteinExistence type="predicted"/>
<comment type="caution">
    <text evidence="1">The sequence shown here is derived from an EMBL/GenBank/DDBJ whole genome shotgun (WGS) entry which is preliminary data.</text>
</comment>
<name>A0ACC5T4L0_ENSAD</name>
<dbReference type="Proteomes" id="UP000823773">
    <property type="component" value="Unassembled WGS sequence"/>
</dbReference>
<evidence type="ECO:0000313" key="2">
    <source>
        <dbReference type="Proteomes" id="UP000823773"/>
    </source>
</evidence>
<dbReference type="EMBL" id="JAGGJR010000014">
    <property type="protein sequence ID" value="MBP1876047.1"/>
    <property type="molecule type" value="Genomic_DNA"/>
</dbReference>
<sequence>MNASFAAEVVSIERLSPSVVRIELGGGDIAQFTSTGFADEWVRLVFPNACGDIALPGQVDGKWGTPEGVPKSPMRPYTVRRWDADRARMTVDFVVHDGGVAASWAAGADVGDRIGIANPDGRFRPPVDAEWILLLADITGLPAVGRIVEETPPTLRTFAHLEVAVAGDEQPHITAAAAVARWHTGFGATPEITRLAEIARSIDLPKGQGYIWIAGEAQAVTGAREHFRDRIGFDKDRITAIGYWFLGKPRG</sequence>
<organism evidence="1 2">
    <name type="scientific">Ensifer adhaerens</name>
    <name type="common">Sinorhizobium morelense</name>
    <dbReference type="NCBI Taxonomy" id="106592"/>
    <lineage>
        <taxon>Bacteria</taxon>
        <taxon>Pseudomonadati</taxon>
        <taxon>Pseudomonadota</taxon>
        <taxon>Alphaproteobacteria</taxon>
        <taxon>Hyphomicrobiales</taxon>
        <taxon>Rhizobiaceae</taxon>
        <taxon>Sinorhizobium/Ensifer group</taxon>
        <taxon>Ensifer</taxon>
    </lineage>
</organism>
<accession>A0ACC5T4L0</accession>